<reference evidence="1" key="1">
    <citation type="submission" date="2021-02" db="EMBL/GenBank/DDBJ databases">
        <authorList>
            <person name="Nowell W R."/>
        </authorList>
    </citation>
    <scope>NUCLEOTIDE SEQUENCE</scope>
</reference>
<comment type="caution">
    <text evidence="1">The sequence shown here is derived from an EMBL/GenBank/DDBJ whole genome shotgun (WGS) entry which is preliminary data.</text>
</comment>
<accession>A0A820TK10</accession>
<evidence type="ECO:0000313" key="2">
    <source>
        <dbReference type="Proteomes" id="UP000663838"/>
    </source>
</evidence>
<dbReference type="AlphaFoldDB" id="A0A820TK10"/>
<dbReference type="EMBL" id="CAJOBS010000013">
    <property type="protein sequence ID" value="CAF4466841.1"/>
    <property type="molecule type" value="Genomic_DNA"/>
</dbReference>
<dbReference type="Proteomes" id="UP000663838">
    <property type="component" value="Unassembled WGS sequence"/>
</dbReference>
<proteinExistence type="predicted"/>
<sequence>MVDEEPPITMLALWGEQRRPISIKINDELSIIESAIIIAFELQQINHLRNYQLQYYDNNRQRFIDLYSGTVHAFQQVLRKLSSPEPPPQSSKEWFLKIILKTITTKHHNSRESITDDTYSYQQENDTTVFSEGEEAYLMASHTSIFTERPVLAGREDFIERSYSTIKLNLDFHNPLDVTKTEIVQHKTVDDNQQDVTQSDALLLPSMTIPAAIIATEKNPYVLGFDCNLSPQQRLQFESDMIRPGTSKKTSMGGVLLRAASKSTASSTDEISYPTVHFEIPGTELHLNWIMFIYILTEADMSGTHYLHASKGIYDNCTKDQDKFGIIENTKLVNPHVVQLSQDELRAGRYSLRLKVCNIKNLPTRKRARLREFPGLNKFLIVNDDNLLSTKTTSDLNFSSEKYHVGCILVHGNTVRDRCISSLTIAPNTRKRTDTDQSNQQMDEYPDKKKILIRLIMITKMTDSIESIGNTGIGLPPNEYANLDILRSSVASSKNLI</sequence>
<protein>
    <submittedName>
        <fullName evidence="1">Uncharacterized protein</fullName>
    </submittedName>
</protein>
<organism evidence="1 2">
    <name type="scientific">Rotaria socialis</name>
    <dbReference type="NCBI Taxonomy" id="392032"/>
    <lineage>
        <taxon>Eukaryota</taxon>
        <taxon>Metazoa</taxon>
        <taxon>Spiralia</taxon>
        <taxon>Gnathifera</taxon>
        <taxon>Rotifera</taxon>
        <taxon>Eurotatoria</taxon>
        <taxon>Bdelloidea</taxon>
        <taxon>Philodinida</taxon>
        <taxon>Philodinidae</taxon>
        <taxon>Rotaria</taxon>
    </lineage>
</organism>
<name>A0A820TK10_9BILA</name>
<gene>
    <name evidence="1" type="ORF">TOA249_LOCUS600</name>
</gene>
<evidence type="ECO:0000313" key="1">
    <source>
        <dbReference type="EMBL" id="CAF4466841.1"/>
    </source>
</evidence>